<feature type="region of interest" description="Disordered" evidence="1">
    <location>
        <begin position="58"/>
        <end position="78"/>
    </location>
</feature>
<dbReference type="RefSeq" id="WP_184655244.1">
    <property type="nucleotide sequence ID" value="NZ_JACHBU010000006.1"/>
</dbReference>
<evidence type="ECO:0000313" key="3">
    <source>
        <dbReference type="EMBL" id="MBB6509835.1"/>
    </source>
</evidence>
<evidence type="ECO:0000256" key="1">
    <source>
        <dbReference type="SAM" id="MobiDB-lite"/>
    </source>
</evidence>
<evidence type="ECO:0000313" key="4">
    <source>
        <dbReference type="Proteomes" id="UP000585437"/>
    </source>
</evidence>
<gene>
    <name evidence="3" type="ORF">F4695_003219</name>
</gene>
<sequence length="135" mass="14482">MGRLVGKSEQWAVRILCAIALVVLGLSHQPPALAATGFDPADYAEYVLPDGTLPTLCVTSNSDRPDRDGQHHHSQGAKTDCEACRISAAAMVPPAPIHAERVFLAQELAKYPFPVGEITRQLYPPNTGPRAPPFA</sequence>
<accession>A0A7X0JMA4</accession>
<keyword evidence="2" id="KW-0732">Signal</keyword>
<proteinExistence type="predicted"/>
<organism evidence="3 4">
    <name type="scientific">Rhizobium soli</name>
    <dbReference type="NCBI Taxonomy" id="424798"/>
    <lineage>
        <taxon>Bacteria</taxon>
        <taxon>Pseudomonadati</taxon>
        <taxon>Pseudomonadota</taxon>
        <taxon>Alphaproteobacteria</taxon>
        <taxon>Hyphomicrobiales</taxon>
        <taxon>Rhizobiaceae</taxon>
        <taxon>Rhizobium/Agrobacterium group</taxon>
        <taxon>Rhizobium</taxon>
    </lineage>
</organism>
<comment type="caution">
    <text evidence="3">The sequence shown here is derived from an EMBL/GenBank/DDBJ whole genome shotgun (WGS) entry which is preliminary data.</text>
</comment>
<protein>
    <recommendedName>
        <fullName evidence="5">DUF2946 domain-containing protein</fullName>
    </recommendedName>
</protein>
<evidence type="ECO:0000256" key="2">
    <source>
        <dbReference type="SAM" id="SignalP"/>
    </source>
</evidence>
<name>A0A7X0JMA4_9HYPH</name>
<keyword evidence="4" id="KW-1185">Reference proteome</keyword>
<dbReference type="EMBL" id="JACHBU010000006">
    <property type="protein sequence ID" value="MBB6509835.1"/>
    <property type="molecule type" value="Genomic_DNA"/>
</dbReference>
<evidence type="ECO:0008006" key="5">
    <source>
        <dbReference type="Google" id="ProtNLM"/>
    </source>
</evidence>
<dbReference type="Proteomes" id="UP000585437">
    <property type="component" value="Unassembled WGS sequence"/>
</dbReference>
<dbReference type="AlphaFoldDB" id="A0A7X0JMA4"/>
<feature type="chain" id="PRO_5031300233" description="DUF2946 domain-containing protein" evidence="2">
    <location>
        <begin position="35"/>
        <end position="135"/>
    </location>
</feature>
<feature type="signal peptide" evidence="2">
    <location>
        <begin position="1"/>
        <end position="34"/>
    </location>
</feature>
<reference evidence="3 4" key="1">
    <citation type="submission" date="2020-08" db="EMBL/GenBank/DDBJ databases">
        <title>The Agave Microbiome: Exploring the role of microbial communities in plant adaptations to desert environments.</title>
        <authorList>
            <person name="Partida-Martinez L.P."/>
        </authorList>
    </citation>
    <scope>NUCLEOTIDE SEQUENCE [LARGE SCALE GENOMIC DNA]</scope>
    <source>
        <strain evidence="3 4">AS3.12</strain>
    </source>
</reference>